<dbReference type="AlphaFoldDB" id="A0A8S3IVT7"/>
<protein>
    <submittedName>
        <fullName evidence="1">Uncharacterized protein</fullName>
    </submittedName>
</protein>
<proteinExistence type="predicted"/>
<comment type="caution">
    <text evidence="1">The sequence shown here is derived from an EMBL/GenBank/DDBJ whole genome shotgun (WGS) entry which is preliminary data.</text>
</comment>
<organism evidence="1 2">
    <name type="scientific">Rotaria magnacalcarata</name>
    <dbReference type="NCBI Taxonomy" id="392030"/>
    <lineage>
        <taxon>Eukaryota</taxon>
        <taxon>Metazoa</taxon>
        <taxon>Spiralia</taxon>
        <taxon>Gnathifera</taxon>
        <taxon>Rotifera</taxon>
        <taxon>Eurotatoria</taxon>
        <taxon>Bdelloidea</taxon>
        <taxon>Philodinida</taxon>
        <taxon>Philodinidae</taxon>
        <taxon>Rotaria</taxon>
    </lineage>
</organism>
<evidence type="ECO:0000313" key="1">
    <source>
        <dbReference type="EMBL" id="CAF5207003.1"/>
    </source>
</evidence>
<sequence length="39" mass="4312">RINLLDTQTSFFGIGSTAGGQTTNKPMYYFSLQDDPGRL</sequence>
<reference evidence="1" key="1">
    <citation type="submission" date="2021-02" db="EMBL/GenBank/DDBJ databases">
        <authorList>
            <person name="Nowell W R."/>
        </authorList>
    </citation>
    <scope>NUCLEOTIDE SEQUENCE</scope>
</reference>
<evidence type="ECO:0000313" key="2">
    <source>
        <dbReference type="Proteomes" id="UP000676336"/>
    </source>
</evidence>
<name>A0A8S3IVT7_9BILA</name>
<dbReference type="Proteomes" id="UP000676336">
    <property type="component" value="Unassembled WGS sequence"/>
</dbReference>
<gene>
    <name evidence="1" type="ORF">SMN809_LOCUS77199</name>
</gene>
<feature type="non-terminal residue" evidence="1">
    <location>
        <position position="1"/>
    </location>
</feature>
<dbReference type="EMBL" id="CAJOBI010336730">
    <property type="protein sequence ID" value="CAF5207003.1"/>
    <property type="molecule type" value="Genomic_DNA"/>
</dbReference>
<accession>A0A8S3IVT7</accession>